<dbReference type="GO" id="GO:0005524">
    <property type="term" value="F:ATP binding"/>
    <property type="evidence" value="ECO:0007669"/>
    <property type="project" value="UniProtKB-KW"/>
</dbReference>
<evidence type="ECO:0000313" key="10">
    <source>
        <dbReference type="EMBL" id="ENZ83866.1"/>
    </source>
</evidence>
<dbReference type="Pfam" id="PF00271">
    <property type="entry name" value="Helicase_C"/>
    <property type="match status" value="1"/>
</dbReference>
<feature type="domain" description="Helicase C-terminal" evidence="9">
    <location>
        <begin position="465"/>
        <end position="623"/>
    </location>
</feature>
<organism evidence="10 11">
    <name type="scientific">Caulobacter vibrioides OR37</name>
    <dbReference type="NCBI Taxonomy" id="1292034"/>
    <lineage>
        <taxon>Bacteria</taxon>
        <taxon>Pseudomonadati</taxon>
        <taxon>Pseudomonadota</taxon>
        <taxon>Alphaproteobacteria</taxon>
        <taxon>Caulobacterales</taxon>
        <taxon>Caulobacteraceae</taxon>
        <taxon>Caulobacter</taxon>
    </lineage>
</organism>
<dbReference type="InterPro" id="IPR045562">
    <property type="entry name" value="RecG_dom3_C"/>
</dbReference>
<evidence type="ECO:0000256" key="1">
    <source>
        <dbReference type="ARBA" id="ARBA00022741"/>
    </source>
</evidence>
<accession>R0D5N0</accession>
<evidence type="ECO:0000256" key="2">
    <source>
        <dbReference type="ARBA" id="ARBA00022763"/>
    </source>
</evidence>
<dbReference type="AlphaFoldDB" id="R0D5N0"/>
<dbReference type="Pfam" id="PF19833">
    <property type="entry name" value="RecG_dom3_C"/>
    <property type="match status" value="1"/>
</dbReference>
<keyword evidence="1" id="KW-0547">Nucleotide-binding</keyword>
<dbReference type="CDD" id="cd04488">
    <property type="entry name" value="RecG_wedge_OBF"/>
    <property type="match status" value="1"/>
</dbReference>
<dbReference type="InterPro" id="IPR011545">
    <property type="entry name" value="DEAD/DEAH_box_helicase_dom"/>
</dbReference>
<dbReference type="OrthoDB" id="9804325at2"/>
<keyword evidence="7" id="KW-0234">DNA repair</keyword>
<dbReference type="PANTHER" id="PTHR47964">
    <property type="entry name" value="ATP-DEPENDENT DNA HELICASE HOMOLOG RECG, CHLOROPLASTIC"/>
    <property type="match status" value="1"/>
</dbReference>
<feature type="domain" description="Helicase ATP-binding" evidence="8">
    <location>
        <begin position="281"/>
        <end position="446"/>
    </location>
</feature>
<dbReference type="Proteomes" id="UP000013063">
    <property type="component" value="Unassembled WGS sequence"/>
</dbReference>
<comment type="caution">
    <text evidence="10">The sequence shown here is derived from an EMBL/GenBank/DDBJ whole genome shotgun (WGS) entry which is preliminary data.</text>
</comment>
<dbReference type="PROSITE" id="PS51194">
    <property type="entry name" value="HELICASE_CTER"/>
    <property type="match status" value="1"/>
</dbReference>
<dbReference type="GO" id="GO:0003677">
    <property type="term" value="F:DNA binding"/>
    <property type="evidence" value="ECO:0007669"/>
    <property type="project" value="UniProtKB-KW"/>
</dbReference>
<evidence type="ECO:0000256" key="6">
    <source>
        <dbReference type="ARBA" id="ARBA00023125"/>
    </source>
</evidence>
<dbReference type="InterPro" id="IPR027417">
    <property type="entry name" value="P-loop_NTPase"/>
</dbReference>
<dbReference type="InterPro" id="IPR047112">
    <property type="entry name" value="RecG/Mfd"/>
</dbReference>
<dbReference type="GO" id="GO:0016787">
    <property type="term" value="F:hydrolase activity"/>
    <property type="evidence" value="ECO:0007669"/>
    <property type="project" value="UniProtKB-KW"/>
</dbReference>
<dbReference type="SMART" id="SM00487">
    <property type="entry name" value="DEXDc"/>
    <property type="match status" value="1"/>
</dbReference>
<dbReference type="PROSITE" id="PS51192">
    <property type="entry name" value="HELICASE_ATP_BIND_1"/>
    <property type="match status" value="1"/>
</dbReference>
<gene>
    <name evidence="10" type="ORF">OR37_00374</name>
</gene>
<dbReference type="GO" id="GO:0003678">
    <property type="term" value="F:DNA helicase activity"/>
    <property type="evidence" value="ECO:0007669"/>
    <property type="project" value="TreeGrafter"/>
</dbReference>
<evidence type="ECO:0000259" key="9">
    <source>
        <dbReference type="PROSITE" id="PS51194"/>
    </source>
</evidence>
<protein>
    <submittedName>
        <fullName evidence="10">ATP-dependent DNA helicase RecG</fullName>
        <ecNumber evidence="10">3.6.1.-</ecNumber>
    </submittedName>
</protein>
<dbReference type="InterPro" id="IPR014001">
    <property type="entry name" value="Helicase_ATP-bd"/>
</dbReference>
<evidence type="ECO:0000256" key="4">
    <source>
        <dbReference type="ARBA" id="ARBA00022806"/>
    </source>
</evidence>
<dbReference type="SUPFAM" id="SSF52540">
    <property type="entry name" value="P-loop containing nucleoside triphosphate hydrolases"/>
    <property type="match status" value="2"/>
</dbReference>
<keyword evidence="6" id="KW-0238">DNA-binding</keyword>
<dbReference type="Pfam" id="PF00270">
    <property type="entry name" value="DEAD"/>
    <property type="match status" value="1"/>
</dbReference>
<dbReference type="GO" id="GO:0006281">
    <property type="term" value="P:DNA repair"/>
    <property type="evidence" value="ECO:0007669"/>
    <property type="project" value="UniProtKB-KW"/>
</dbReference>
<keyword evidence="5" id="KW-0067">ATP-binding</keyword>
<dbReference type="NCBIfam" id="NF008164">
    <property type="entry name" value="PRK10917.1-2"/>
    <property type="match status" value="1"/>
</dbReference>
<sequence precursor="true">MRPEILFPLFTSVSTLKGVGPRVAPLVEKLAGPIVRDVLFTAPTGLIRRGLTTVDQAVEGQVQTFVVTIDAHQPPHRLGYPWKIRAWDGTGFLTLIWFKGHGPHLERQHPKGARRAVSGKVERPDGYASELQIAHPDYIVDEAKAGDIPEIETVYPATHGLPSRAFRKFALEALARAPALPEWQDPAWRECERLPGWREALAALHAPASEADLSPLARPRRRLAYDELLAHQLALAQRKASRRATPGPRIPAGALSEAAEKALPFRLTGAQIRSLSEIRGDLASGERMSRLLQGDVGSGKTVVAMLAMADAVSGGFQSALMAPTEILARQHFETIAAPLEALGLSVVLLTGRDKGAGRAAKLAGIADGSHHVIVGTHALFQDDVVYNNLALTIIDEQHRFGVNERRRLQDKGAHGGEGVHLLAMSATPIPRTLELTVFGDLDVSRIDEKPPGRTPVATRAAPTPRVPEIVERLRGAIAGGAQAFWICPLVSESEKVDLRAAEDRAADLARRLPGVGLVHGQMPPAEKDAVMQRFVDGEVSVLVATTVVEVGVNVPNASIMVIEHADRFGLAQLHQLRGRVGRGARESSCVLLYDPPLSDVAQQRLDILRRSDDGFEIAEKDLELRGGGDPLGLKQSGFPAYRLADPAAHRDLIAVAADDARLILARDPNLTSPRGQALRMLQELFDWKPTSPLNEAG</sequence>
<proteinExistence type="predicted"/>
<keyword evidence="3 10" id="KW-0378">Hydrolase</keyword>
<dbReference type="EMBL" id="APMP01000001">
    <property type="protein sequence ID" value="ENZ83866.1"/>
    <property type="molecule type" value="Genomic_DNA"/>
</dbReference>
<reference evidence="10 11" key="1">
    <citation type="journal article" date="2013" name="Genome Announc.">
        <title>Draft Genome Sequence for Caulobacter sp. Strain OR37, a Bacterium Tolerant to Heavy Metals.</title>
        <authorList>
            <person name="Utturkar S.M."/>
            <person name="Bollmann A."/>
            <person name="Brzoska R.M."/>
            <person name="Klingeman D.M."/>
            <person name="Epstein S.E."/>
            <person name="Palumbo A.V."/>
            <person name="Brown S.D."/>
        </authorList>
    </citation>
    <scope>NUCLEOTIDE SEQUENCE [LARGE SCALE GENOMIC DNA]</scope>
    <source>
        <strain evidence="10 11">OR37</strain>
    </source>
</reference>
<dbReference type="PANTHER" id="PTHR47964:SF1">
    <property type="entry name" value="ATP-DEPENDENT DNA HELICASE HOMOLOG RECG, CHLOROPLASTIC"/>
    <property type="match status" value="1"/>
</dbReference>
<dbReference type="PATRIC" id="fig|1292034.3.peg.370"/>
<dbReference type="Gene3D" id="3.40.50.300">
    <property type="entry name" value="P-loop containing nucleotide triphosphate hydrolases"/>
    <property type="match status" value="2"/>
</dbReference>
<dbReference type="InterPro" id="IPR001650">
    <property type="entry name" value="Helicase_C-like"/>
</dbReference>
<dbReference type="SMART" id="SM00490">
    <property type="entry name" value="HELICc"/>
    <property type="match status" value="1"/>
</dbReference>
<evidence type="ECO:0000259" key="8">
    <source>
        <dbReference type="PROSITE" id="PS51192"/>
    </source>
</evidence>
<keyword evidence="4 10" id="KW-0347">Helicase</keyword>
<keyword evidence="11" id="KW-1185">Reference proteome</keyword>
<keyword evidence="2" id="KW-0227">DNA damage</keyword>
<evidence type="ECO:0000256" key="3">
    <source>
        <dbReference type="ARBA" id="ARBA00022801"/>
    </source>
</evidence>
<dbReference type="STRING" id="1292034.OR37_00374"/>
<dbReference type="SUPFAM" id="SSF50249">
    <property type="entry name" value="Nucleic acid-binding proteins"/>
    <property type="match status" value="1"/>
</dbReference>
<dbReference type="CDD" id="cd17992">
    <property type="entry name" value="DEXHc_RecG"/>
    <property type="match status" value="1"/>
</dbReference>
<name>R0D5N0_CAUVI</name>
<evidence type="ECO:0000256" key="7">
    <source>
        <dbReference type="ARBA" id="ARBA00023204"/>
    </source>
</evidence>
<evidence type="ECO:0000256" key="5">
    <source>
        <dbReference type="ARBA" id="ARBA00022840"/>
    </source>
</evidence>
<dbReference type="eggNOG" id="COG1200">
    <property type="taxonomic scope" value="Bacteria"/>
</dbReference>
<dbReference type="Gene3D" id="2.40.50.140">
    <property type="entry name" value="Nucleic acid-binding proteins"/>
    <property type="match status" value="1"/>
</dbReference>
<dbReference type="RefSeq" id="WP_004615442.1">
    <property type="nucleotide sequence ID" value="NZ_APMP01000001.1"/>
</dbReference>
<dbReference type="InterPro" id="IPR012340">
    <property type="entry name" value="NA-bd_OB-fold"/>
</dbReference>
<evidence type="ECO:0000313" key="11">
    <source>
        <dbReference type="Proteomes" id="UP000013063"/>
    </source>
</evidence>
<dbReference type="EC" id="3.6.1.-" evidence="10"/>